<protein>
    <recommendedName>
        <fullName evidence="2">LicD/FKTN/FKRP nucleotidyltransferase domain-containing protein</fullName>
    </recommendedName>
</protein>
<proteinExistence type="predicted"/>
<comment type="caution">
    <text evidence="3">The sequence shown here is derived from an EMBL/GenBank/DDBJ whole genome shotgun (WGS) entry which is preliminary data.</text>
</comment>
<feature type="domain" description="LicD/FKTN/FKRP nucleotidyltransferase" evidence="2">
    <location>
        <begin position="271"/>
        <end position="315"/>
    </location>
</feature>
<dbReference type="PANTHER" id="PTHR43404:SF1">
    <property type="entry name" value="MNN4P"/>
    <property type="match status" value="1"/>
</dbReference>
<dbReference type="GO" id="GO:0009100">
    <property type="term" value="P:glycoprotein metabolic process"/>
    <property type="evidence" value="ECO:0007669"/>
    <property type="project" value="UniProtKB-ARBA"/>
</dbReference>
<evidence type="ECO:0000259" key="2">
    <source>
        <dbReference type="Pfam" id="PF04991"/>
    </source>
</evidence>
<dbReference type="Pfam" id="PF04991">
    <property type="entry name" value="LicD"/>
    <property type="match status" value="1"/>
</dbReference>
<feature type="non-terminal residue" evidence="3">
    <location>
        <position position="590"/>
    </location>
</feature>
<evidence type="ECO:0000313" key="4">
    <source>
        <dbReference type="Proteomes" id="UP000591131"/>
    </source>
</evidence>
<name>A0A7J6KTX7_PERCH</name>
<keyword evidence="1" id="KW-1133">Transmembrane helix</keyword>
<dbReference type="OrthoDB" id="419198at2759"/>
<dbReference type="PANTHER" id="PTHR43404">
    <property type="entry name" value="LIPOPOLYSACCHARIDE CHOLINEPHOSPHOTRANSFERASE LICD"/>
    <property type="match status" value="1"/>
</dbReference>
<dbReference type="InterPro" id="IPR052942">
    <property type="entry name" value="LPS_cholinephosphotransferase"/>
</dbReference>
<organism evidence="3 4">
    <name type="scientific">Perkinsus chesapeaki</name>
    <name type="common">Clam parasite</name>
    <name type="synonym">Perkinsus andrewsi</name>
    <dbReference type="NCBI Taxonomy" id="330153"/>
    <lineage>
        <taxon>Eukaryota</taxon>
        <taxon>Sar</taxon>
        <taxon>Alveolata</taxon>
        <taxon>Perkinsozoa</taxon>
        <taxon>Perkinsea</taxon>
        <taxon>Perkinsida</taxon>
        <taxon>Perkinsidae</taxon>
        <taxon>Perkinsus</taxon>
    </lineage>
</organism>
<reference evidence="3 4" key="1">
    <citation type="submission" date="2020-04" db="EMBL/GenBank/DDBJ databases">
        <title>Perkinsus chesapeaki whole genome sequence.</title>
        <authorList>
            <person name="Bogema D.R."/>
        </authorList>
    </citation>
    <scope>NUCLEOTIDE SEQUENCE [LARGE SCALE GENOMIC DNA]</scope>
    <source>
        <strain evidence="3">ATCC PRA-425</strain>
    </source>
</reference>
<evidence type="ECO:0000313" key="3">
    <source>
        <dbReference type="EMBL" id="KAF4649946.1"/>
    </source>
</evidence>
<keyword evidence="1" id="KW-0472">Membrane</keyword>
<dbReference type="AlphaFoldDB" id="A0A7J6KTX7"/>
<gene>
    <name evidence="3" type="ORF">FOL47_001571</name>
</gene>
<accession>A0A7J6KTX7</accession>
<feature type="transmembrane region" description="Helical" evidence="1">
    <location>
        <begin position="534"/>
        <end position="556"/>
    </location>
</feature>
<sequence length="590" mass="64952">LKPDEWEGCNTTEIRFIHKYDDVTCHADVFQMLQSTDPSAPCQKCPVPINSTSASICRSINSDQCGLVADILPMRRDTLSGVDVKIPRNPEAILKSHFGSVSLDLLNLKSIPRNYLFKDHMLVVGQAILNNSDQMTEGSKTDTSVFLSPGRSVDLLSFTWFMFLSFIGLIAVGKVLAQSATPAAVSSSAHPFIRVYAEQNPISAPLEHLFLCPADIKDTTDLSQWPRHEVTIDGSKCTSRDELLAQDSNSDFFQCLTDVVNITTHAMDTIGLSPALSDGSLLGWYRHHKGYIPWDVDADTSIMKADCRESFKKYAKSDQKNIAQVLQELMPEDRGYFRVRGIKYLVGSELDDDDWEGCENPEFRVVHTWNGTACHVDIFQMLQSTDPDTPCSSCPGYKDGKTTVCRTAEGGVCGLKNDYEPASWDRLDWGDCKVPNKPVAALESQYPGSGIELNNLKLVPGNYKYGKQVLVVGRPVDAYGNEITDIAPTEEATTIPPSLRGGEEPSTTSKDVLTTLQEMAKNGWFGGMSEEYELLILIVLALICASLIICLVIWLCKRRQHRTIELTPLPTSSSAAAAYGDGSGTAIPIE</sequence>
<evidence type="ECO:0000256" key="1">
    <source>
        <dbReference type="SAM" id="Phobius"/>
    </source>
</evidence>
<dbReference type="InterPro" id="IPR007074">
    <property type="entry name" value="LicD/FKTN/FKRP_NTP_transf"/>
</dbReference>
<keyword evidence="4" id="KW-1185">Reference proteome</keyword>
<dbReference type="Proteomes" id="UP000591131">
    <property type="component" value="Unassembled WGS sequence"/>
</dbReference>
<keyword evidence="1" id="KW-0812">Transmembrane</keyword>
<dbReference type="EMBL" id="JAAPAO010001383">
    <property type="protein sequence ID" value="KAF4649946.1"/>
    <property type="molecule type" value="Genomic_DNA"/>
</dbReference>